<reference evidence="2" key="1">
    <citation type="submission" date="2022-10" db="EMBL/GenBank/DDBJ databases">
        <title>The complete genomes of actinobacterial strains from the NBC collection.</title>
        <authorList>
            <person name="Joergensen T.S."/>
            <person name="Alvarez Arevalo M."/>
            <person name="Sterndorff E.B."/>
            <person name="Faurdal D."/>
            <person name="Vuksanovic O."/>
            <person name="Mourched A.-S."/>
            <person name="Charusanti P."/>
            <person name="Shaw S."/>
            <person name="Blin K."/>
            <person name="Weber T."/>
        </authorList>
    </citation>
    <scope>NUCLEOTIDE SEQUENCE</scope>
    <source>
        <strain evidence="2">NBC_00254</strain>
    </source>
</reference>
<feature type="compositionally biased region" description="Low complexity" evidence="1">
    <location>
        <begin position="77"/>
        <end position="91"/>
    </location>
</feature>
<protein>
    <submittedName>
        <fullName evidence="2">Uncharacterized protein</fullName>
    </submittedName>
</protein>
<evidence type="ECO:0000313" key="2">
    <source>
        <dbReference type="EMBL" id="WUP76353.1"/>
    </source>
</evidence>
<feature type="compositionally biased region" description="Basic and acidic residues" evidence="1">
    <location>
        <begin position="1"/>
        <end position="13"/>
    </location>
</feature>
<feature type="compositionally biased region" description="Low complexity" evidence="1">
    <location>
        <begin position="224"/>
        <end position="244"/>
    </location>
</feature>
<keyword evidence="3" id="KW-1185">Reference proteome</keyword>
<sequence length="244" mass="25452">MYERAVRIGDRDTAGCVPGHGQRDRRPIRRRTRPSGPPPSDDAARSDARTAAKPYSVIRRSYSPIAAVRDAPEDTAARSVRQGSAASSSAQFAPEPWAGLIAWTASPSTVTADASHGATGTELLIGTQEVWSTSAASIQPHQGRVPAHDALGHEAVQVSGAAGRQLGTGAGHQGGGHGERPHHVVAPPARIQTRPQPGRRPCRILSQAHEPERQAQPARPYGHGSPASRDGSSSATSSVSGVLP</sequence>
<name>A0ABZ1SVH1_9ACTN</name>
<proteinExistence type="predicted"/>
<feature type="region of interest" description="Disordered" evidence="1">
    <location>
        <begin position="67"/>
        <end position="91"/>
    </location>
</feature>
<feature type="region of interest" description="Disordered" evidence="1">
    <location>
        <begin position="164"/>
        <end position="244"/>
    </location>
</feature>
<evidence type="ECO:0000313" key="3">
    <source>
        <dbReference type="Proteomes" id="UP001432011"/>
    </source>
</evidence>
<dbReference type="EMBL" id="CP108085">
    <property type="protein sequence ID" value="WUP76353.1"/>
    <property type="molecule type" value="Genomic_DNA"/>
</dbReference>
<evidence type="ECO:0000256" key="1">
    <source>
        <dbReference type="SAM" id="MobiDB-lite"/>
    </source>
</evidence>
<feature type="compositionally biased region" description="Gly residues" evidence="1">
    <location>
        <begin position="166"/>
        <end position="176"/>
    </location>
</feature>
<accession>A0ABZ1SVH1</accession>
<dbReference type="Proteomes" id="UP001432011">
    <property type="component" value="Chromosome"/>
</dbReference>
<organism evidence="2 3">
    <name type="scientific">Microbispora hainanensis</name>
    <dbReference type="NCBI Taxonomy" id="568844"/>
    <lineage>
        <taxon>Bacteria</taxon>
        <taxon>Bacillati</taxon>
        <taxon>Actinomycetota</taxon>
        <taxon>Actinomycetes</taxon>
        <taxon>Streptosporangiales</taxon>
        <taxon>Streptosporangiaceae</taxon>
        <taxon>Microbispora</taxon>
    </lineage>
</organism>
<feature type="region of interest" description="Disordered" evidence="1">
    <location>
        <begin position="1"/>
        <end position="55"/>
    </location>
</feature>
<gene>
    <name evidence="2" type="ORF">OG913_04845</name>
</gene>